<dbReference type="Proteomes" id="UP000447873">
    <property type="component" value="Unassembled WGS sequence"/>
</dbReference>
<dbReference type="EMBL" id="WNWS01000220">
    <property type="protein sequence ID" value="KAE9974376.1"/>
    <property type="molecule type" value="Genomic_DNA"/>
</dbReference>
<proteinExistence type="predicted"/>
<sequence length="215" mass="24733">MELLKIPYVPYNQRDWSLDFTTTKSCSAFVSLIGKSGSKCQIYKSILRQRAINLWKMLRDNYLDDELVFRVEASEKTLLMFVNWIYSGEIRFLEFGGTPKPSLSLSCWHRSSIFVTACGAAMRMAKMGKSDLYANLDYQADMEYYDSCSRIHHQGTPQCHMEWLIELHLFAVKYDIDLLCEDALHALSIAVSVSNELPGWALVDKAYNNQNVFNP</sequence>
<name>A0A8H3US65_VENIN</name>
<evidence type="ECO:0008006" key="3">
    <source>
        <dbReference type="Google" id="ProtNLM"/>
    </source>
</evidence>
<evidence type="ECO:0000313" key="2">
    <source>
        <dbReference type="Proteomes" id="UP000447873"/>
    </source>
</evidence>
<organism evidence="1 2">
    <name type="scientific">Venturia inaequalis</name>
    <name type="common">Apple scab fungus</name>
    <dbReference type="NCBI Taxonomy" id="5025"/>
    <lineage>
        <taxon>Eukaryota</taxon>
        <taxon>Fungi</taxon>
        <taxon>Dikarya</taxon>
        <taxon>Ascomycota</taxon>
        <taxon>Pezizomycotina</taxon>
        <taxon>Dothideomycetes</taxon>
        <taxon>Pleosporomycetidae</taxon>
        <taxon>Venturiales</taxon>
        <taxon>Venturiaceae</taxon>
        <taxon>Venturia</taxon>
    </lineage>
</organism>
<comment type="caution">
    <text evidence="1">The sequence shown here is derived from an EMBL/GenBank/DDBJ whole genome shotgun (WGS) entry which is preliminary data.</text>
</comment>
<dbReference type="AlphaFoldDB" id="A0A8H3US65"/>
<evidence type="ECO:0000313" key="1">
    <source>
        <dbReference type="EMBL" id="KAE9974376.1"/>
    </source>
</evidence>
<gene>
    <name evidence="1" type="ORF">EG328_003891</name>
</gene>
<protein>
    <recommendedName>
        <fullName evidence="3">BTB domain-containing protein</fullName>
    </recommendedName>
</protein>
<accession>A0A8H3US65</accession>
<reference evidence="1 2" key="1">
    <citation type="submission" date="2018-12" db="EMBL/GenBank/DDBJ databases">
        <title>Venturia inaequalis Genome Resource.</title>
        <authorList>
            <person name="Lichtner F.J."/>
        </authorList>
    </citation>
    <scope>NUCLEOTIDE SEQUENCE [LARGE SCALE GENOMIC DNA]</scope>
    <source>
        <strain evidence="1 2">120213</strain>
    </source>
</reference>